<keyword evidence="4 6" id="KW-0472">Membrane</keyword>
<evidence type="ECO:0000256" key="5">
    <source>
        <dbReference type="SAM" id="MobiDB-lite"/>
    </source>
</evidence>
<dbReference type="PANTHER" id="PTHR10846">
    <property type="entry name" value="SODIUM/POTASSIUM/CALCIUM EXCHANGER"/>
    <property type="match status" value="1"/>
</dbReference>
<reference evidence="9" key="1">
    <citation type="submission" date="2023-07" db="EMBL/GenBank/DDBJ databases">
        <title>Description of three actinobacteria isolated from air of manufacturing shop in a pharmaceutical factory.</title>
        <authorList>
            <person name="Zhang D.-F."/>
        </authorList>
    </citation>
    <scope>NUCLEOTIDE SEQUENCE [LARGE SCALE GENOMIC DNA]</scope>
    <source>
        <strain evidence="9">CCTCC AB 207010</strain>
    </source>
</reference>
<feature type="transmembrane region" description="Helical" evidence="6">
    <location>
        <begin position="285"/>
        <end position="305"/>
    </location>
</feature>
<dbReference type="RefSeq" id="WP_310536112.1">
    <property type="nucleotide sequence ID" value="NZ_BAAAOC010000015.1"/>
</dbReference>
<feature type="transmembrane region" description="Helical" evidence="6">
    <location>
        <begin position="347"/>
        <end position="365"/>
    </location>
</feature>
<evidence type="ECO:0000256" key="6">
    <source>
        <dbReference type="SAM" id="Phobius"/>
    </source>
</evidence>
<feature type="domain" description="Sodium/calcium exchanger membrane region" evidence="7">
    <location>
        <begin position="5"/>
        <end position="143"/>
    </location>
</feature>
<feature type="transmembrane region" description="Helical" evidence="6">
    <location>
        <begin position="79"/>
        <end position="99"/>
    </location>
</feature>
<dbReference type="EMBL" id="JAVKGT010000002">
    <property type="protein sequence ID" value="MDR5710721.1"/>
    <property type="molecule type" value="Genomic_DNA"/>
</dbReference>
<keyword evidence="3 6" id="KW-1133">Transmembrane helix</keyword>
<proteinExistence type="predicted"/>
<dbReference type="InterPro" id="IPR004837">
    <property type="entry name" value="NaCa_Exmemb"/>
</dbReference>
<feature type="domain" description="Sodium/calcium exchanger membrane region" evidence="7">
    <location>
        <begin position="189"/>
        <end position="331"/>
    </location>
</feature>
<evidence type="ECO:0000256" key="1">
    <source>
        <dbReference type="ARBA" id="ARBA00004141"/>
    </source>
</evidence>
<keyword evidence="9" id="KW-1185">Reference proteome</keyword>
<feature type="region of interest" description="Disordered" evidence="5">
    <location>
        <begin position="374"/>
        <end position="411"/>
    </location>
</feature>
<feature type="transmembrane region" description="Helical" evidence="6">
    <location>
        <begin position="6"/>
        <end position="24"/>
    </location>
</feature>
<feature type="transmembrane region" description="Helical" evidence="6">
    <location>
        <begin position="36"/>
        <end position="59"/>
    </location>
</feature>
<dbReference type="NCBIfam" id="TIGR00367">
    <property type="entry name" value="calcium/sodium antiporter"/>
    <property type="match status" value="1"/>
</dbReference>
<keyword evidence="2 6" id="KW-0812">Transmembrane</keyword>
<evidence type="ECO:0000256" key="4">
    <source>
        <dbReference type="ARBA" id="ARBA00023136"/>
    </source>
</evidence>
<evidence type="ECO:0000259" key="7">
    <source>
        <dbReference type="Pfam" id="PF01699"/>
    </source>
</evidence>
<feature type="transmembrane region" description="Helical" evidence="6">
    <location>
        <begin position="222"/>
        <end position="246"/>
    </location>
</feature>
<sequence length="411" mass="42286">MTLLSILQLIGGFVLLVLGGEALVRGAASLGKTAGLSSLVIGLTIVSFATSAPELAVSVGASISGSPGLAVGNVVGSNIANILFVLGLTAIFGSLFVRIQLIKADIPVMVGMSVLALLLALDGGFSTVDGVVLLALLLVYLVGTLLWARHQKSRGQEPELGVEEVLADGTGKLMARLRATKLRATTVDVILILVGVGMLVLGAQLLVAAATTIAASLGVSDLIIGLTIVAIGTSLPELATSVIAAIRGERDMAVGNLVGSNIFNIGAVLGLTAIVSPVGVRVDPAAVNFDLPIMIAVALVLLPLAFTGQIIARWEGFLLVVMYLAYVIYLVLSSVDHAALRPFSTAMLWFVLPITAIWLLALAAYELGLRHAKRSPSGASAQESAEDETAKPRPRAQQQPADSAGLPSSRG</sequence>
<dbReference type="Gene3D" id="1.20.1420.30">
    <property type="entry name" value="NCX, central ion-binding region"/>
    <property type="match status" value="1"/>
</dbReference>
<evidence type="ECO:0000313" key="9">
    <source>
        <dbReference type="Proteomes" id="UP001260872"/>
    </source>
</evidence>
<evidence type="ECO:0000256" key="2">
    <source>
        <dbReference type="ARBA" id="ARBA00022692"/>
    </source>
</evidence>
<evidence type="ECO:0000313" key="8">
    <source>
        <dbReference type="EMBL" id="MDR5710721.1"/>
    </source>
</evidence>
<feature type="transmembrane region" description="Helical" evidence="6">
    <location>
        <begin position="258"/>
        <end position="279"/>
    </location>
</feature>
<gene>
    <name evidence="8" type="ORF">RH857_00995</name>
</gene>
<feature type="transmembrane region" description="Helical" evidence="6">
    <location>
        <begin position="186"/>
        <end position="210"/>
    </location>
</feature>
<feature type="transmembrane region" description="Helical" evidence="6">
    <location>
        <begin position="131"/>
        <end position="148"/>
    </location>
</feature>
<organism evidence="8 9">
    <name type="scientific">Nesterenkonia flava</name>
    <dbReference type="NCBI Taxonomy" id="469799"/>
    <lineage>
        <taxon>Bacteria</taxon>
        <taxon>Bacillati</taxon>
        <taxon>Actinomycetota</taxon>
        <taxon>Actinomycetes</taxon>
        <taxon>Micrococcales</taxon>
        <taxon>Micrococcaceae</taxon>
        <taxon>Nesterenkonia</taxon>
    </lineage>
</organism>
<comment type="caution">
    <text evidence="8">The sequence shown here is derived from an EMBL/GenBank/DDBJ whole genome shotgun (WGS) entry which is preliminary data.</text>
</comment>
<protein>
    <submittedName>
        <fullName evidence="8">Calcium/sodium antiporter</fullName>
    </submittedName>
</protein>
<dbReference type="InterPro" id="IPR004481">
    <property type="entry name" value="K/Na/Ca-exchanger"/>
</dbReference>
<name>A0ABU1FQ06_9MICC</name>
<comment type="subcellular location">
    <subcellularLocation>
        <location evidence="1">Membrane</location>
        <topology evidence="1">Multi-pass membrane protein</topology>
    </subcellularLocation>
</comment>
<dbReference type="PANTHER" id="PTHR10846:SF8">
    <property type="entry name" value="INNER MEMBRANE PROTEIN YRBG"/>
    <property type="match status" value="1"/>
</dbReference>
<dbReference type="Pfam" id="PF01699">
    <property type="entry name" value="Na_Ca_ex"/>
    <property type="match status" value="2"/>
</dbReference>
<evidence type="ECO:0000256" key="3">
    <source>
        <dbReference type="ARBA" id="ARBA00022989"/>
    </source>
</evidence>
<dbReference type="Proteomes" id="UP001260872">
    <property type="component" value="Unassembled WGS sequence"/>
</dbReference>
<accession>A0ABU1FQ06</accession>
<feature type="transmembrane region" description="Helical" evidence="6">
    <location>
        <begin position="317"/>
        <end position="335"/>
    </location>
</feature>
<feature type="transmembrane region" description="Helical" evidence="6">
    <location>
        <begin position="106"/>
        <end position="125"/>
    </location>
</feature>
<dbReference type="InterPro" id="IPR044880">
    <property type="entry name" value="NCX_ion-bd_dom_sf"/>
</dbReference>